<dbReference type="InterPro" id="IPR011701">
    <property type="entry name" value="MFS"/>
</dbReference>
<dbReference type="GO" id="GO:0022857">
    <property type="term" value="F:transmembrane transporter activity"/>
    <property type="evidence" value="ECO:0007669"/>
    <property type="project" value="InterPro"/>
</dbReference>
<feature type="transmembrane region" description="Helical" evidence="6">
    <location>
        <begin position="47"/>
        <end position="68"/>
    </location>
</feature>
<feature type="transmembrane region" description="Helical" evidence="6">
    <location>
        <begin position="322"/>
        <end position="347"/>
    </location>
</feature>
<dbReference type="Proteomes" id="UP000013232">
    <property type="component" value="Unassembled WGS sequence"/>
</dbReference>
<comment type="caution">
    <text evidence="7">The sequence shown here is derived from an EMBL/GenBank/DDBJ whole genome shotgun (WGS) entry which is preliminary data.</text>
</comment>
<dbReference type="AlphaFoldDB" id="N6Z819"/>
<feature type="transmembrane region" description="Helical" evidence="6">
    <location>
        <begin position="268"/>
        <end position="289"/>
    </location>
</feature>
<comment type="subcellular location">
    <subcellularLocation>
        <location evidence="1">Membrane</location>
        <topology evidence="1">Multi-pass membrane protein</topology>
    </subcellularLocation>
</comment>
<keyword evidence="4 6" id="KW-1133">Transmembrane helix</keyword>
<dbReference type="RefSeq" id="WP_004332676.1">
    <property type="nucleotide sequence ID" value="NZ_AMXE01000002.1"/>
</dbReference>
<feature type="transmembrane region" description="Helical" evidence="6">
    <location>
        <begin position="161"/>
        <end position="181"/>
    </location>
</feature>
<dbReference type="PANTHER" id="PTHR12778">
    <property type="entry name" value="SOLUTE CARRIER FAMILY 33 ACETYL-COA TRANSPORTER -RELATED"/>
    <property type="match status" value="1"/>
</dbReference>
<name>N6Z819_THAL4</name>
<evidence type="ECO:0000256" key="2">
    <source>
        <dbReference type="ARBA" id="ARBA00022448"/>
    </source>
</evidence>
<proteinExistence type="predicted"/>
<gene>
    <name evidence="7" type="ORF">C666_01125</name>
</gene>
<feature type="transmembrane region" description="Helical" evidence="6">
    <location>
        <begin position="119"/>
        <end position="140"/>
    </location>
</feature>
<dbReference type="OrthoDB" id="9812189at2"/>
<evidence type="ECO:0000313" key="8">
    <source>
        <dbReference type="Proteomes" id="UP000013232"/>
    </source>
</evidence>
<keyword evidence="8" id="KW-1185">Reference proteome</keyword>
<feature type="transmembrane region" description="Helical" evidence="6">
    <location>
        <begin position="12"/>
        <end position="35"/>
    </location>
</feature>
<dbReference type="Gene3D" id="1.20.1250.20">
    <property type="entry name" value="MFS general substrate transporter like domains"/>
    <property type="match status" value="2"/>
</dbReference>
<evidence type="ECO:0000256" key="4">
    <source>
        <dbReference type="ARBA" id="ARBA00022989"/>
    </source>
</evidence>
<reference evidence="7 8" key="1">
    <citation type="submission" date="2012-09" db="EMBL/GenBank/DDBJ databases">
        <title>Draft Genome Sequences of 6 Strains from Genus Thauera.</title>
        <authorList>
            <person name="Liu B."/>
            <person name="Shapleigh J.P."/>
            <person name="Frostegard A.H."/>
        </authorList>
    </citation>
    <scope>NUCLEOTIDE SEQUENCE [LARGE SCALE GENOMIC DNA]</scope>
    <source>
        <strain evidence="8">47Lol / DSM 12138</strain>
    </source>
</reference>
<dbReference type="PANTHER" id="PTHR12778:SF10">
    <property type="entry name" value="MAJOR FACILITATOR SUPERFAMILY DOMAIN-CONTAINING PROTEIN 3"/>
    <property type="match status" value="1"/>
</dbReference>
<dbReference type="InterPro" id="IPR004752">
    <property type="entry name" value="AmpG_permease/AT-1"/>
</dbReference>
<dbReference type="Pfam" id="PF07690">
    <property type="entry name" value="MFS_1"/>
    <property type="match status" value="1"/>
</dbReference>
<dbReference type="GO" id="GO:0016020">
    <property type="term" value="C:membrane"/>
    <property type="evidence" value="ECO:0007669"/>
    <property type="project" value="UniProtKB-SubCell"/>
</dbReference>
<dbReference type="STRING" id="1123367.GCA_000621305_02389"/>
<dbReference type="EMBL" id="AMXE01000002">
    <property type="protein sequence ID" value="ENO90463.1"/>
    <property type="molecule type" value="Genomic_DNA"/>
</dbReference>
<evidence type="ECO:0000256" key="6">
    <source>
        <dbReference type="SAM" id="Phobius"/>
    </source>
</evidence>
<protein>
    <submittedName>
        <fullName evidence="7">MFS family transporter</fullName>
    </submittedName>
</protein>
<dbReference type="InterPro" id="IPR036259">
    <property type="entry name" value="MFS_trans_sf"/>
</dbReference>
<keyword evidence="2" id="KW-0813">Transport</keyword>
<evidence type="ECO:0000256" key="5">
    <source>
        <dbReference type="ARBA" id="ARBA00023136"/>
    </source>
</evidence>
<feature type="transmembrane region" description="Helical" evidence="6">
    <location>
        <begin position="296"/>
        <end position="316"/>
    </location>
</feature>
<sequence>MSNASHLLSRLSAWRVLPAIAGIYISQTVITALTTQALPSLLRDAGASLQVAGLTALLWIPWGIRFLWSPAVERWRLPAGRLERRSRTLVLAGQWLIAAVLLLLGVAALNGYLSLADHAGWILGGLLAAALVAATTDVASDGFTVEQLAAQQRGWGNVAQVGGSYVGAMIGAGGFLLVAGTLGWPQALLAAALAIVLLSVPMLLLREPPRDAALAVDHRPALLHALRRPEVRTGLLLMLLSSIGVRLTLGMFGPFLLDKGLSLEQLGWLFGSLHIGAGLSGAVLGGVLVRAVSGWRAVWIAVSLKACVLLALTLAAPTASLTVLMVLVGLMFAALGFVWVALYSALMGLTSPLQSGVDFTVFQSADALLAMAGGVAGGWLSQHLGYNVCFALAAASAVVAVFVVRHKAPALDAMATRQAAA</sequence>
<dbReference type="SUPFAM" id="SSF103473">
    <property type="entry name" value="MFS general substrate transporter"/>
    <property type="match status" value="1"/>
</dbReference>
<accession>N6Z819</accession>
<feature type="transmembrane region" description="Helical" evidence="6">
    <location>
        <begin position="385"/>
        <end position="404"/>
    </location>
</feature>
<feature type="transmembrane region" description="Helical" evidence="6">
    <location>
        <begin position="359"/>
        <end position="379"/>
    </location>
</feature>
<feature type="transmembrane region" description="Helical" evidence="6">
    <location>
        <begin position="235"/>
        <end position="256"/>
    </location>
</feature>
<dbReference type="eggNOG" id="COG2814">
    <property type="taxonomic scope" value="Bacteria"/>
</dbReference>
<feature type="transmembrane region" description="Helical" evidence="6">
    <location>
        <begin position="89"/>
        <end position="113"/>
    </location>
</feature>
<evidence type="ECO:0000256" key="1">
    <source>
        <dbReference type="ARBA" id="ARBA00004141"/>
    </source>
</evidence>
<evidence type="ECO:0000313" key="7">
    <source>
        <dbReference type="EMBL" id="ENO90463.1"/>
    </source>
</evidence>
<evidence type="ECO:0000256" key="3">
    <source>
        <dbReference type="ARBA" id="ARBA00022692"/>
    </source>
</evidence>
<keyword evidence="5 6" id="KW-0472">Membrane</keyword>
<feature type="transmembrane region" description="Helical" evidence="6">
    <location>
        <begin position="187"/>
        <end position="205"/>
    </location>
</feature>
<keyword evidence="3 6" id="KW-0812">Transmembrane</keyword>
<organism evidence="7 8">
    <name type="scientific">Thauera linaloolentis (strain DSM 12138 / JCM 21573 / CCUG 41526 / CIP 105981 / IAM 15112 / NBRC 102519 / 47Lol)</name>
    <dbReference type="NCBI Taxonomy" id="1123367"/>
    <lineage>
        <taxon>Bacteria</taxon>
        <taxon>Pseudomonadati</taxon>
        <taxon>Pseudomonadota</taxon>
        <taxon>Betaproteobacteria</taxon>
        <taxon>Rhodocyclales</taxon>
        <taxon>Zoogloeaceae</taxon>
        <taxon>Thauera</taxon>
    </lineage>
</organism>